<reference evidence="4 5" key="1">
    <citation type="submission" date="2018-12" db="EMBL/GenBank/DDBJ databases">
        <authorList>
            <person name="Li A."/>
            <person name="Zhang M."/>
            <person name="Zhu H."/>
        </authorList>
    </citation>
    <scope>NUCLEOTIDE SEQUENCE [LARGE SCALE GENOMIC DNA]</scope>
    <source>
        <strain evidence="4 5">R04H25</strain>
    </source>
</reference>
<dbReference type="Proteomes" id="UP000288789">
    <property type="component" value="Unassembled WGS sequence"/>
</dbReference>
<dbReference type="SMART" id="SM00849">
    <property type="entry name" value="Lactamase_B"/>
    <property type="match status" value="1"/>
</dbReference>
<dbReference type="InterPro" id="IPR036866">
    <property type="entry name" value="RibonucZ/Hydroxyglut_hydro"/>
</dbReference>
<dbReference type="InterPro" id="IPR011108">
    <property type="entry name" value="RMMBL"/>
</dbReference>
<organism evidence="4 5">
    <name type="scientific">Pseudidiomarina gelatinasegens</name>
    <dbReference type="NCBI Taxonomy" id="2487740"/>
    <lineage>
        <taxon>Bacteria</taxon>
        <taxon>Pseudomonadati</taxon>
        <taxon>Pseudomonadota</taxon>
        <taxon>Gammaproteobacteria</taxon>
        <taxon>Alteromonadales</taxon>
        <taxon>Idiomarinaceae</taxon>
        <taxon>Pseudidiomarina</taxon>
    </lineage>
</organism>
<dbReference type="SMART" id="SM01027">
    <property type="entry name" value="Beta-Casp"/>
    <property type="match status" value="1"/>
</dbReference>
<dbReference type="InterPro" id="IPR050698">
    <property type="entry name" value="MBL"/>
</dbReference>
<comment type="caution">
    <text evidence="4">The sequence shown here is derived from an EMBL/GenBank/DDBJ whole genome shotgun (WGS) entry which is preliminary data.</text>
</comment>
<feature type="domain" description="Beta-Casp" evidence="3">
    <location>
        <begin position="246"/>
        <end position="365"/>
    </location>
</feature>
<dbReference type="Pfam" id="PF07521">
    <property type="entry name" value="RMMBL"/>
    <property type="match status" value="1"/>
</dbReference>
<evidence type="ECO:0000259" key="3">
    <source>
        <dbReference type="SMART" id="SM01027"/>
    </source>
</evidence>
<evidence type="ECO:0000256" key="1">
    <source>
        <dbReference type="ARBA" id="ARBA00022801"/>
    </source>
</evidence>
<dbReference type="GO" id="GO:0016787">
    <property type="term" value="F:hydrolase activity"/>
    <property type="evidence" value="ECO:0007669"/>
    <property type="project" value="UniProtKB-KW"/>
</dbReference>
<dbReference type="PANTHER" id="PTHR11203:SF37">
    <property type="entry name" value="INTEGRATOR COMPLEX SUBUNIT 11"/>
    <property type="match status" value="1"/>
</dbReference>
<dbReference type="InterPro" id="IPR022712">
    <property type="entry name" value="Beta_Casp"/>
</dbReference>
<dbReference type="Pfam" id="PF00753">
    <property type="entry name" value="Lactamase_B"/>
    <property type="match status" value="1"/>
</dbReference>
<dbReference type="PANTHER" id="PTHR11203">
    <property type="entry name" value="CLEAVAGE AND POLYADENYLATION SPECIFICITY FACTOR FAMILY MEMBER"/>
    <property type="match status" value="1"/>
</dbReference>
<dbReference type="SUPFAM" id="SSF56281">
    <property type="entry name" value="Metallo-hydrolase/oxidoreductase"/>
    <property type="match status" value="1"/>
</dbReference>
<accession>A0A451GEL8</accession>
<evidence type="ECO:0000259" key="2">
    <source>
        <dbReference type="SMART" id="SM00849"/>
    </source>
</evidence>
<dbReference type="CDD" id="cd16295">
    <property type="entry name" value="TTHA0252-CPSF-like_MBL-fold"/>
    <property type="match status" value="1"/>
</dbReference>
<dbReference type="AlphaFoldDB" id="A0A451GEL8"/>
<feature type="domain" description="Metallo-beta-lactamase" evidence="2">
    <location>
        <begin position="13"/>
        <end position="235"/>
    </location>
</feature>
<dbReference type="OrthoDB" id="9803916at2"/>
<dbReference type="EMBL" id="RSFE01000003">
    <property type="protein sequence ID" value="RWU11531.1"/>
    <property type="molecule type" value="Genomic_DNA"/>
</dbReference>
<dbReference type="RefSeq" id="WP_128351820.1">
    <property type="nucleotide sequence ID" value="NZ_RSFE01000003.1"/>
</dbReference>
<keyword evidence="5" id="KW-1185">Reference proteome</keyword>
<dbReference type="GO" id="GO:0004521">
    <property type="term" value="F:RNA endonuclease activity"/>
    <property type="evidence" value="ECO:0007669"/>
    <property type="project" value="TreeGrafter"/>
</dbReference>
<dbReference type="Gene3D" id="3.60.15.10">
    <property type="entry name" value="Ribonuclease Z/Hydroxyacylglutathione hydrolase-like"/>
    <property type="match status" value="1"/>
</dbReference>
<dbReference type="Gene3D" id="3.40.50.10890">
    <property type="match status" value="1"/>
</dbReference>
<dbReference type="Pfam" id="PF10996">
    <property type="entry name" value="Beta-Casp"/>
    <property type="match status" value="1"/>
</dbReference>
<evidence type="ECO:0000313" key="4">
    <source>
        <dbReference type="EMBL" id="RWU11531.1"/>
    </source>
</evidence>
<dbReference type="InterPro" id="IPR001279">
    <property type="entry name" value="Metallo-B-lactamas"/>
</dbReference>
<keyword evidence="1 4" id="KW-0378">Hydrolase</keyword>
<sequence>MHLTFLGGSETVTGSKYLLETDTTRVLIDCGLFQGYKWLRRRNWQPLPMGIQDVDAVVLTHAHLDHSGFIPVLYRHGYRGPVFTHHATARLCGLLWPDSGRIQEEDAKFYYRHKLSRHENPEALYDEATAVAALKLIQPVDFNKQFTIGDITFYLNPVGHILGAASVIAEHKGKRIGFSGDIGRPHDILMKPPAPLPAVDVLLLESTYGDRRHVEDDPWEQLADVVNETAAGGGVLLIPSFAVGRAQLLQHMLVTLMAERKVPRMPIFLDSPMAIKASDIYGDYHEFHRLSDAQCQAAEKAVIYTSHVEDSKAIAKQTGPHIIIAGSGMATGGRILHHFKHWLGDHRATVLFSGHQAGGTRGAKMEQGVEHIKVHGEWLPVKARIRRLDGLSGHADYKEIGDWLASSKLPPDLQVHLVHGEPDALEAMSDYLKQTTSYDVNIAAYMGVLHLDNV</sequence>
<proteinExistence type="predicted"/>
<name>A0A451GEL8_9GAMM</name>
<gene>
    <name evidence="4" type="ORF">EGC76_04515</name>
</gene>
<protein>
    <submittedName>
        <fullName evidence="4">MBL fold metallo-hydrolase</fullName>
    </submittedName>
</protein>
<evidence type="ECO:0000313" key="5">
    <source>
        <dbReference type="Proteomes" id="UP000288789"/>
    </source>
</evidence>